<feature type="compositionally biased region" description="Basic and acidic residues" evidence="1">
    <location>
        <begin position="235"/>
        <end position="251"/>
    </location>
</feature>
<evidence type="ECO:0000256" key="1">
    <source>
        <dbReference type="SAM" id="MobiDB-lite"/>
    </source>
</evidence>
<dbReference type="EMBL" id="CP048882">
    <property type="protein sequence ID" value="QPP08251.1"/>
    <property type="molecule type" value="Genomic_DNA"/>
</dbReference>
<feature type="compositionally biased region" description="Basic residues" evidence="1">
    <location>
        <begin position="139"/>
        <end position="149"/>
    </location>
</feature>
<accession>A0A7T1T8A1</accession>
<feature type="region of interest" description="Disordered" evidence="1">
    <location>
        <begin position="139"/>
        <end position="306"/>
    </location>
</feature>
<proteinExistence type="predicted"/>
<feature type="transmembrane region" description="Helical" evidence="2">
    <location>
        <begin position="116"/>
        <end position="133"/>
    </location>
</feature>
<dbReference type="KEGG" id="sbat:G4Z16_19695"/>
<feature type="compositionally biased region" description="Acidic residues" evidence="1">
    <location>
        <begin position="204"/>
        <end position="215"/>
    </location>
</feature>
<reference evidence="4" key="1">
    <citation type="submission" date="2020-02" db="EMBL/GenBank/DDBJ databases">
        <title>Streptomyces sp. ASO4wet.</title>
        <authorList>
            <person name="Risdian C."/>
            <person name="Landwehr W."/>
            <person name="Schupp P."/>
            <person name="Wink J."/>
        </authorList>
    </citation>
    <scope>NUCLEOTIDE SEQUENCE [LARGE SCALE GENOMIC DNA]</scope>
    <source>
        <strain evidence="4">ASO4wet</strain>
    </source>
</reference>
<evidence type="ECO:0000313" key="4">
    <source>
        <dbReference type="Proteomes" id="UP000595046"/>
    </source>
</evidence>
<organism evidence="3 4">
    <name type="scientific">Streptomyces bathyalis</name>
    <dbReference type="NCBI Taxonomy" id="2710756"/>
    <lineage>
        <taxon>Bacteria</taxon>
        <taxon>Bacillati</taxon>
        <taxon>Actinomycetota</taxon>
        <taxon>Actinomycetes</taxon>
        <taxon>Kitasatosporales</taxon>
        <taxon>Streptomycetaceae</taxon>
        <taxon>Streptomyces</taxon>
    </lineage>
</organism>
<evidence type="ECO:0000313" key="3">
    <source>
        <dbReference type="EMBL" id="QPP08251.1"/>
    </source>
</evidence>
<dbReference type="RefSeq" id="WP_197352045.1">
    <property type="nucleotide sequence ID" value="NZ_CP048882.1"/>
</dbReference>
<dbReference type="Proteomes" id="UP000595046">
    <property type="component" value="Chromosome"/>
</dbReference>
<feature type="compositionally biased region" description="Basic and acidic residues" evidence="1">
    <location>
        <begin position="150"/>
        <end position="169"/>
    </location>
</feature>
<feature type="transmembrane region" description="Helical" evidence="2">
    <location>
        <begin position="78"/>
        <end position="96"/>
    </location>
</feature>
<name>A0A7T1T8A1_9ACTN</name>
<gene>
    <name evidence="3" type="ORF">G4Z16_19695</name>
</gene>
<evidence type="ECO:0000256" key="2">
    <source>
        <dbReference type="SAM" id="Phobius"/>
    </source>
</evidence>
<sequence length="306" mass="32948">MVRNLLGILFALVGAAAAAWSPFLTWYGGRLGRDYRVSELFTSAGITGTQAGVWTGLFLPMVGAAAITLLAALLRSRLLVALAGLIVLGFTVLWMVRQGQEAGTLTAGAGGLGEGVGYAVGGGALLLIGALVMRGRRAKGRRRKGQGRRGRVDDSAAARAVPHENHEYSELPQPYGSFDTMPGPHGAYQADDWQVYGRRHDPYFDDDSTPAEEWDPWAAGHPERPPTVRPPFIRPAEDGEDKGKEAEETPAERPGQASDETADQAPQGPQQQPPAAEPPEEEDGRGQEGTRRLPRRPDHRRSGPYD</sequence>
<keyword evidence="2" id="KW-0472">Membrane</keyword>
<keyword evidence="2" id="KW-0812">Transmembrane</keyword>
<protein>
    <submittedName>
        <fullName evidence="3">Uncharacterized protein</fullName>
    </submittedName>
</protein>
<keyword evidence="2" id="KW-1133">Transmembrane helix</keyword>
<dbReference type="AlphaFoldDB" id="A0A7T1T8A1"/>
<feature type="transmembrane region" description="Helical" evidence="2">
    <location>
        <begin position="51"/>
        <end position="71"/>
    </location>
</feature>
<keyword evidence="4" id="KW-1185">Reference proteome</keyword>